<reference evidence="1" key="2">
    <citation type="journal article" date="2015" name="Data Brief">
        <title>Shoot transcriptome of the giant reed, Arundo donax.</title>
        <authorList>
            <person name="Barrero R.A."/>
            <person name="Guerrero F.D."/>
            <person name="Moolhuijzen P."/>
            <person name="Goolsby J.A."/>
            <person name="Tidwell J."/>
            <person name="Bellgard S.E."/>
            <person name="Bellgard M.I."/>
        </authorList>
    </citation>
    <scope>NUCLEOTIDE SEQUENCE</scope>
    <source>
        <tissue evidence="1">Shoot tissue taken approximately 20 cm above the soil surface</tissue>
    </source>
</reference>
<evidence type="ECO:0000313" key="1">
    <source>
        <dbReference type="EMBL" id="JAD18684.1"/>
    </source>
</evidence>
<name>A0A0A8XXI2_ARUDO</name>
<proteinExistence type="predicted"/>
<reference evidence="1" key="1">
    <citation type="submission" date="2014-09" db="EMBL/GenBank/DDBJ databases">
        <authorList>
            <person name="Magalhaes I.L.F."/>
            <person name="Oliveira U."/>
            <person name="Santos F.R."/>
            <person name="Vidigal T.H.D.A."/>
            <person name="Brescovit A.D."/>
            <person name="Santos A.J."/>
        </authorList>
    </citation>
    <scope>NUCLEOTIDE SEQUENCE</scope>
    <source>
        <tissue evidence="1">Shoot tissue taken approximately 20 cm above the soil surface</tissue>
    </source>
</reference>
<sequence length="14" mass="1687">MTNILQLSRTIIRK</sequence>
<accession>A0A0A8XXI2</accession>
<dbReference type="EMBL" id="GBRH01279211">
    <property type="protein sequence ID" value="JAD18684.1"/>
    <property type="molecule type" value="Transcribed_RNA"/>
</dbReference>
<organism evidence="1">
    <name type="scientific">Arundo donax</name>
    <name type="common">Giant reed</name>
    <name type="synonym">Donax arundinaceus</name>
    <dbReference type="NCBI Taxonomy" id="35708"/>
    <lineage>
        <taxon>Eukaryota</taxon>
        <taxon>Viridiplantae</taxon>
        <taxon>Streptophyta</taxon>
        <taxon>Embryophyta</taxon>
        <taxon>Tracheophyta</taxon>
        <taxon>Spermatophyta</taxon>
        <taxon>Magnoliopsida</taxon>
        <taxon>Liliopsida</taxon>
        <taxon>Poales</taxon>
        <taxon>Poaceae</taxon>
        <taxon>PACMAD clade</taxon>
        <taxon>Arundinoideae</taxon>
        <taxon>Arundineae</taxon>
        <taxon>Arundo</taxon>
    </lineage>
</organism>
<protein>
    <submittedName>
        <fullName evidence="1">Uncharacterized protein</fullName>
    </submittedName>
</protein>